<dbReference type="EMBL" id="JALGBI010000001">
    <property type="protein sequence ID" value="MCJ0764022.1"/>
    <property type="molecule type" value="Genomic_DNA"/>
</dbReference>
<organism evidence="1 2">
    <name type="scientific">Variovorax terrae</name>
    <dbReference type="NCBI Taxonomy" id="2923278"/>
    <lineage>
        <taxon>Bacteria</taxon>
        <taxon>Pseudomonadati</taxon>
        <taxon>Pseudomonadota</taxon>
        <taxon>Betaproteobacteria</taxon>
        <taxon>Burkholderiales</taxon>
        <taxon>Comamonadaceae</taxon>
        <taxon>Variovorax</taxon>
    </lineage>
</organism>
<sequence>MPRQIIDLSVTLEDKPTSPAHHRPKIHYTDHDASWELFGKLLPGVGPEHMPEGKAWAVEQVTLSTHAGTHMDAPWHYHPTSDHALAPGGRPAPGIDEVPLDWCLRDGVKLDFRHFEAGYVVTPADIEAELQRIGYTLKPLDIVLANTSAGARHGEENYWKCACGFGRAATLWLLERGVRVVGTDSYSWDPAFPFVIERFRETGDASVIWEGHKAGRDIGYFQMEKLINLEQLPSHGFTVSCFPIKIKHGSAGWCRAVAILES</sequence>
<accession>A0A9X1VV88</accession>
<evidence type="ECO:0000313" key="2">
    <source>
        <dbReference type="Proteomes" id="UP001139447"/>
    </source>
</evidence>
<dbReference type="RefSeq" id="WP_243306593.1">
    <property type="nucleotide sequence ID" value="NZ_JALGBI010000001.1"/>
</dbReference>
<dbReference type="GO" id="GO:0019441">
    <property type="term" value="P:L-tryptophan catabolic process to kynurenine"/>
    <property type="evidence" value="ECO:0007669"/>
    <property type="project" value="InterPro"/>
</dbReference>
<dbReference type="Gene3D" id="3.50.30.50">
    <property type="entry name" value="Putative cyclase"/>
    <property type="match status" value="1"/>
</dbReference>
<protein>
    <submittedName>
        <fullName evidence="1">Cyclase family protein</fullName>
    </submittedName>
</protein>
<reference evidence="1" key="1">
    <citation type="submission" date="2022-03" db="EMBL/GenBank/DDBJ databases">
        <authorList>
            <person name="Woo C.Y."/>
        </authorList>
    </citation>
    <scope>NUCLEOTIDE SEQUENCE</scope>
    <source>
        <strain evidence="1">CYS-02</strain>
    </source>
</reference>
<dbReference type="PANTHER" id="PTHR43564">
    <property type="entry name" value="KYNURENINE FORMAMIDASE-LIKE PROTEIN"/>
    <property type="match status" value="1"/>
</dbReference>
<dbReference type="InterPro" id="IPR037175">
    <property type="entry name" value="KFase_sf"/>
</dbReference>
<evidence type="ECO:0000313" key="1">
    <source>
        <dbReference type="EMBL" id="MCJ0764022.1"/>
    </source>
</evidence>
<gene>
    <name evidence="1" type="ORF">MMF98_12470</name>
</gene>
<dbReference type="GO" id="GO:0004061">
    <property type="term" value="F:arylformamidase activity"/>
    <property type="evidence" value="ECO:0007669"/>
    <property type="project" value="InterPro"/>
</dbReference>
<dbReference type="AlphaFoldDB" id="A0A9X1VV88"/>
<dbReference type="PANTHER" id="PTHR43564:SF2">
    <property type="entry name" value="BLR6059 PROTEIN"/>
    <property type="match status" value="1"/>
</dbReference>
<dbReference type="Pfam" id="PF04199">
    <property type="entry name" value="Cyclase"/>
    <property type="match status" value="1"/>
</dbReference>
<dbReference type="SUPFAM" id="SSF102198">
    <property type="entry name" value="Putative cyclase"/>
    <property type="match status" value="1"/>
</dbReference>
<dbReference type="InterPro" id="IPR007325">
    <property type="entry name" value="KFase/CYL"/>
</dbReference>
<dbReference type="Proteomes" id="UP001139447">
    <property type="component" value="Unassembled WGS sequence"/>
</dbReference>
<proteinExistence type="predicted"/>
<name>A0A9X1VV88_9BURK</name>
<keyword evidence="2" id="KW-1185">Reference proteome</keyword>
<comment type="caution">
    <text evidence="1">The sequence shown here is derived from an EMBL/GenBank/DDBJ whole genome shotgun (WGS) entry which is preliminary data.</text>
</comment>